<evidence type="ECO:0000259" key="2">
    <source>
        <dbReference type="SMART" id="SM00327"/>
    </source>
</evidence>
<dbReference type="RefSeq" id="WP_103871360.1">
    <property type="nucleotide sequence ID" value="NZ_FNUY01000002.1"/>
</dbReference>
<keyword evidence="1" id="KW-0812">Transmembrane</keyword>
<feature type="domain" description="VWFA" evidence="2">
    <location>
        <begin position="91"/>
        <end position="269"/>
    </location>
</feature>
<dbReference type="PANTHER" id="PTHR22550:SF14">
    <property type="entry name" value="VWFA DOMAIN-CONTAINING PROTEIN"/>
    <property type="match status" value="1"/>
</dbReference>
<dbReference type="InterPro" id="IPR019734">
    <property type="entry name" value="TPR_rpt"/>
</dbReference>
<evidence type="ECO:0000313" key="4">
    <source>
        <dbReference type="Proteomes" id="UP000236743"/>
    </source>
</evidence>
<dbReference type="AlphaFoldDB" id="A0A1H5UXH7"/>
<feature type="transmembrane region" description="Helical" evidence="1">
    <location>
        <begin position="12"/>
        <end position="29"/>
    </location>
</feature>
<organism evidence="3 4">
    <name type="scientific">Bosea lathyri</name>
    <dbReference type="NCBI Taxonomy" id="1036778"/>
    <lineage>
        <taxon>Bacteria</taxon>
        <taxon>Pseudomonadati</taxon>
        <taxon>Pseudomonadota</taxon>
        <taxon>Alphaproteobacteria</taxon>
        <taxon>Hyphomicrobiales</taxon>
        <taxon>Boseaceae</taxon>
        <taxon>Bosea</taxon>
    </lineage>
</organism>
<dbReference type="OrthoDB" id="9807628at2"/>
<dbReference type="Gene3D" id="3.40.50.410">
    <property type="entry name" value="von Willebrand factor, type A domain"/>
    <property type="match status" value="1"/>
</dbReference>
<sequence length="528" mass="58290">MIGAFHFLRPEWLWPILAAALLAWLVARIEDARSRWRGLIAPHLLDHLIVQKQSRLRIRPVHLTIALIVLGAIAAAGPTWDHERSPFVEDKAPLAIAIDLSPTMDAIDISPSRLERAKLKVRDLLKLRPGARTAIFAYGGSAHLVLPLTDDANLIQTYVDALATRIMPVSGAGAAKDTAKAVAVVEAALAREETPGTILLMTDGVEPRAHDALKGRNGRNELMLLAFGTAEGGPVRTGQDQFLTNATGARVFSKLDLADLRKLKSEAGLALATVTPDDADMRWIARSAQSHLEQQQAKPDGQERWRDMGWWLVLPIAVLSALWFRRGWTISWGALALLFMVMAAPERAQAAELRFADLWLTPDQQGRLAFDRKDYDAAASHFANPFWKGVAAYRAGRFEDAVDAFARIDSAESYYNQGNALAQLGKLPEAAASYGEALKRRASWTEAKHNLDIVQTLIDARKKDDEQQAQDPTFKADEVQFDDKAKQGKRGEVPAGQQTTEMWMRNIQTTPTDLLARRFAIEARGATP</sequence>
<evidence type="ECO:0000313" key="3">
    <source>
        <dbReference type="EMBL" id="SEF79795.1"/>
    </source>
</evidence>
<reference evidence="3 4" key="1">
    <citation type="submission" date="2016-10" db="EMBL/GenBank/DDBJ databases">
        <authorList>
            <person name="de Groot N.N."/>
        </authorList>
    </citation>
    <scope>NUCLEOTIDE SEQUENCE [LARGE SCALE GENOMIC DNA]</scope>
    <source>
        <strain evidence="3 4">DSM 26656</strain>
    </source>
</reference>
<evidence type="ECO:0000256" key="1">
    <source>
        <dbReference type="SAM" id="Phobius"/>
    </source>
</evidence>
<dbReference type="SUPFAM" id="SSF48452">
    <property type="entry name" value="TPR-like"/>
    <property type="match status" value="1"/>
</dbReference>
<dbReference type="InterPro" id="IPR050768">
    <property type="entry name" value="UPF0353/GerABKA_families"/>
</dbReference>
<keyword evidence="4" id="KW-1185">Reference proteome</keyword>
<dbReference type="SMART" id="SM00327">
    <property type="entry name" value="VWA"/>
    <property type="match status" value="1"/>
</dbReference>
<dbReference type="Pfam" id="PF13519">
    <property type="entry name" value="VWA_2"/>
    <property type="match status" value="1"/>
</dbReference>
<dbReference type="InterPro" id="IPR036465">
    <property type="entry name" value="vWFA_dom_sf"/>
</dbReference>
<dbReference type="EMBL" id="FNUY01000002">
    <property type="protein sequence ID" value="SEF79795.1"/>
    <property type="molecule type" value="Genomic_DNA"/>
</dbReference>
<dbReference type="InterPro" id="IPR011990">
    <property type="entry name" value="TPR-like_helical_dom_sf"/>
</dbReference>
<dbReference type="SMART" id="SM00028">
    <property type="entry name" value="TPR"/>
    <property type="match status" value="1"/>
</dbReference>
<protein>
    <submittedName>
        <fullName evidence="3">Ca-activated chloride channel family protein</fullName>
    </submittedName>
</protein>
<accession>A0A1H5UXH7</accession>
<dbReference type="Gene3D" id="1.25.40.10">
    <property type="entry name" value="Tetratricopeptide repeat domain"/>
    <property type="match status" value="1"/>
</dbReference>
<proteinExistence type="predicted"/>
<name>A0A1H5UXH7_9HYPH</name>
<dbReference type="SUPFAM" id="SSF53300">
    <property type="entry name" value="vWA-like"/>
    <property type="match status" value="1"/>
</dbReference>
<dbReference type="InterPro" id="IPR002035">
    <property type="entry name" value="VWF_A"/>
</dbReference>
<dbReference type="Proteomes" id="UP000236743">
    <property type="component" value="Unassembled WGS sequence"/>
</dbReference>
<keyword evidence="1" id="KW-0472">Membrane</keyword>
<keyword evidence="1" id="KW-1133">Transmembrane helix</keyword>
<dbReference type="PANTHER" id="PTHR22550">
    <property type="entry name" value="SPORE GERMINATION PROTEIN"/>
    <property type="match status" value="1"/>
</dbReference>
<gene>
    <name evidence="3" type="ORF">SAMN04488115_10269</name>
</gene>
<feature type="transmembrane region" description="Helical" evidence="1">
    <location>
        <begin position="61"/>
        <end position="80"/>
    </location>
</feature>